<dbReference type="AlphaFoldDB" id="A0AAN7HEV2"/>
<feature type="transmembrane region" description="Helical" evidence="1">
    <location>
        <begin position="200"/>
        <end position="222"/>
    </location>
</feature>
<protein>
    <submittedName>
        <fullName evidence="2">Uncharacterized protein</fullName>
    </submittedName>
</protein>
<reference evidence="2" key="1">
    <citation type="journal article" date="2023" name="Mol. Phylogenet. Evol.">
        <title>Genome-scale phylogeny and comparative genomics of the fungal order Sordariales.</title>
        <authorList>
            <person name="Hensen N."/>
            <person name="Bonometti L."/>
            <person name="Westerberg I."/>
            <person name="Brannstrom I.O."/>
            <person name="Guillou S."/>
            <person name="Cros-Aarteil S."/>
            <person name="Calhoun S."/>
            <person name="Haridas S."/>
            <person name="Kuo A."/>
            <person name="Mondo S."/>
            <person name="Pangilinan J."/>
            <person name="Riley R."/>
            <person name="LaButti K."/>
            <person name="Andreopoulos B."/>
            <person name="Lipzen A."/>
            <person name="Chen C."/>
            <person name="Yan M."/>
            <person name="Daum C."/>
            <person name="Ng V."/>
            <person name="Clum A."/>
            <person name="Steindorff A."/>
            <person name="Ohm R.A."/>
            <person name="Martin F."/>
            <person name="Silar P."/>
            <person name="Natvig D.O."/>
            <person name="Lalanne C."/>
            <person name="Gautier V."/>
            <person name="Ament-Velasquez S.L."/>
            <person name="Kruys A."/>
            <person name="Hutchinson M.I."/>
            <person name="Powell A.J."/>
            <person name="Barry K."/>
            <person name="Miller A.N."/>
            <person name="Grigoriev I.V."/>
            <person name="Debuchy R."/>
            <person name="Gladieux P."/>
            <person name="Hiltunen Thoren M."/>
            <person name="Johannesson H."/>
        </authorList>
    </citation>
    <scope>NUCLEOTIDE SEQUENCE</scope>
    <source>
        <strain evidence="2">CBS 359.72</strain>
    </source>
</reference>
<dbReference type="Proteomes" id="UP001303647">
    <property type="component" value="Unassembled WGS sequence"/>
</dbReference>
<keyword evidence="1" id="KW-1133">Transmembrane helix</keyword>
<feature type="transmembrane region" description="Helical" evidence="1">
    <location>
        <begin position="66"/>
        <end position="86"/>
    </location>
</feature>
<dbReference type="EMBL" id="MU857663">
    <property type="protein sequence ID" value="KAK4246976.1"/>
    <property type="molecule type" value="Genomic_DNA"/>
</dbReference>
<comment type="caution">
    <text evidence="2">The sequence shown here is derived from an EMBL/GenBank/DDBJ whole genome shotgun (WGS) entry which is preliminary data.</text>
</comment>
<evidence type="ECO:0000313" key="3">
    <source>
        <dbReference type="Proteomes" id="UP001303647"/>
    </source>
</evidence>
<proteinExistence type="predicted"/>
<keyword evidence="3" id="KW-1185">Reference proteome</keyword>
<name>A0AAN7HEV2_9PEZI</name>
<organism evidence="2 3">
    <name type="scientific">Corynascus novoguineensis</name>
    <dbReference type="NCBI Taxonomy" id="1126955"/>
    <lineage>
        <taxon>Eukaryota</taxon>
        <taxon>Fungi</taxon>
        <taxon>Dikarya</taxon>
        <taxon>Ascomycota</taxon>
        <taxon>Pezizomycotina</taxon>
        <taxon>Sordariomycetes</taxon>
        <taxon>Sordariomycetidae</taxon>
        <taxon>Sordariales</taxon>
        <taxon>Chaetomiaceae</taxon>
        <taxon>Corynascus</taxon>
    </lineage>
</organism>
<accession>A0AAN7HEV2</accession>
<evidence type="ECO:0000256" key="1">
    <source>
        <dbReference type="SAM" id="Phobius"/>
    </source>
</evidence>
<feature type="transmembrane region" description="Helical" evidence="1">
    <location>
        <begin position="319"/>
        <end position="345"/>
    </location>
</feature>
<reference evidence="2" key="2">
    <citation type="submission" date="2023-05" db="EMBL/GenBank/DDBJ databases">
        <authorList>
            <consortium name="Lawrence Berkeley National Laboratory"/>
            <person name="Steindorff A."/>
            <person name="Hensen N."/>
            <person name="Bonometti L."/>
            <person name="Westerberg I."/>
            <person name="Brannstrom I.O."/>
            <person name="Guillou S."/>
            <person name="Cros-Aarteil S."/>
            <person name="Calhoun S."/>
            <person name="Haridas S."/>
            <person name="Kuo A."/>
            <person name="Mondo S."/>
            <person name="Pangilinan J."/>
            <person name="Riley R."/>
            <person name="Labutti K."/>
            <person name="Andreopoulos B."/>
            <person name="Lipzen A."/>
            <person name="Chen C."/>
            <person name="Yanf M."/>
            <person name="Daum C."/>
            <person name="Ng V."/>
            <person name="Clum A."/>
            <person name="Ohm R."/>
            <person name="Martin F."/>
            <person name="Silar P."/>
            <person name="Natvig D."/>
            <person name="Lalanne C."/>
            <person name="Gautier V."/>
            <person name="Ament-Velasquez S.L."/>
            <person name="Kruys A."/>
            <person name="Hutchinson M.I."/>
            <person name="Powell A.J."/>
            <person name="Barry K."/>
            <person name="Miller A.N."/>
            <person name="Grigoriev I.V."/>
            <person name="Debuchy R."/>
            <person name="Gladieux P."/>
            <person name="Thoren M.H."/>
            <person name="Johannesson H."/>
        </authorList>
    </citation>
    <scope>NUCLEOTIDE SEQUENCE</scope>
    <source>
        <strain evidence="2">CBS 359.72</strain>
    </source>
</reference>
<keyword evidence="1" id="KW-0812">Transmembrane</keyword>
<keyword evidence="1" id="KW-0472">Membrane</keyword>
<feature type="transmembrane region" description="Helical" evidence="1">
    <location>
        <begin position="106"/>
        <end position="131"/>
    </location>
</feature>
<gene>
    <name evidence="2" type="ORF">C7999DRAFT_32660</name>
</gene>
<evidence type="ECO:0000313" key="2">
    <source>
        <dbReference type="EMBL" id="KAK4246976.1"/>
    </source>
</evidence>
<feature type="transmembrane region" description="Helical" evidence="1">
    <location>
        <begin position="365"/>
        <end position="382"/>
    </location>
</feature>
<sequence>MSHTWREVLPLGLNILVTFLNDSMGYIHACSLRWSLQREGKLDFNSNLRLLTAPKHSRPNGVIPNAVYLTGIVLSYGSTSVIFLSLNPELARLLGKDYNSHDIDSVHINAVALITLGLGFLLQTTITNWALLETNIPTWSSNPLDIARTCTVDEHDGHRVELRIGRCMMSLHLAKEDARWCRPRPRQKPMITAHPRVRRILILLWTLPVLSGIWGGAVYGYLSKGNRNAVFGRSWSLLPVFTGSTDFNCDTGQCTDGTSVVNVGWTANGAAGIIGAVFLIIAFQSVVTLALHCVELIVNLSRDEKVYRELIGPRGTNGHYNSVLAAFTSWQTIFLFALKAGIHWIFGLAINVQFQLGVNMYPPQILYFSAFCLVAAVFGLLLS</sequence>
<feature type="transmembrane region" description="Helical" evidence="1">
    <location>
        <begin position="273"/>
        <end position="298"/>
    </location>
</feature>